<evidence type="ECO:0000313" key="2">
    <source>
        <dbReference type="RefSeq" id="XP_015941171.1"/>
    </source>
</evidence>
<dbReference type="GeneID" id="107466681"/>
<proteinExistence type="predicted"/>
<protein>
    <submittedName>
        <fullName evidence="2">Secreted RxLR effector protein 161-like</fullName>
    </submittedName>
</protein>
<name>A0A6P4BPS9_ARADU</name>
<dbReference type="RefSeq" id="XP_015941171.1">
    <property type="nucleotide sequence ID" value="XM_016085685.1"/>
</dbReference>
<evidence type="ECO:0000313" key="1">
    <source>
        <dbReference type="Proteomes" id="UP000515211"/>
    </source>
</evidence>
<keyword evidence="1" id="KW-1185">Reference proteome</keyword>
<reference evidence="2" key="2">
    <citation type="submission" date="2025-08" db="UniProtKB">
        <authorList>
            <consortium name="RefSeq"/>
        </authorList>
    </citation>
    <scope>IDENTIFICATION</scope>
    <source>
        <tissue evidence="2">Whole plant</tissue>
    </source>
</reference>
<accession>A0A6P4BPS9</accession>
<reference evidence="1" key="1">
    <citation type="journal article" date="2016" name="Nat. Genet.">
        <title>The genome sequences of Arachis duranensis and Arachis ipaensis, the diploid ancestors of cultivated peanut.</title>
        <authorList>
            <person name="Bertioli D.J."/>
            <person name="Cannon S.B."/>
            <person name="Froenicke L."/>
            <person name="Huang G."/>
            <person name="Farmer A.D."/>
            <person name="Cannon E.K."/>
            <person name="Liu X."/>
            <person name="Gao D."/>
            <person name="Clevenger J."/>
            <person name="Dash S."/>
            <person name="Ren L."/>
            <person name="Moretzsohn M.C."/>
            <person name="Shirasawa K."/>
            <person name="Huang W."/>
            <person name="Vidigal B."/>
            <person name="Abernathy B."/>
            <person name="Chu Y."/>
            <person name="Niederhuth C.E."/>
            <person name="Umale P."/>
            <person name="Araujo A.C."/>
            <person name="Kozik A."/>
            <person name="Kim K.D."/>
            <person name="Burow M.D."/>
            <person name="Varshney R.K."/>
            <person name="Wang X."/>
            <person name="Zhang X."/>
            <person name="Barkley N."/>
            <person name="Guimaraes P.M."/>
            <person name="Isobe S."/>
            <person name="Guo B."/>
            <person name="Liao B."/>
            <person name="Stalker H.T."/>
            <person name="Schmitz R.J."/>
            <person name="Scheffler B.E."/>
            <person name="Leal-Bertioli S.C."/>
            <person name="Xun X."/>
            <person name="Jackson S.A."/>
            <person name="Michelmore R."/>
            <person name="Ozias-Akins P."/>
        </authorList>
    </citation>
    <scope>NUCLEOTIDE SEQUENCE [LARGE SCALE GENOMIC DNA]</scope>
    <source>
        <strain evidence="1">cv. V14167</strain>
    </source>
</reference>
<dbReference type="PANTHER" id="PTHR11439">
    <property type="entry name" value="GAG-POL-RELATED RETROTRANSPOSON"/>
    <property type="match status" value="1"/>
</dbReference>
<dbReference type="PANTHER" id="PTHR11439:SF454">
    <property type="match status" value="1"/>
</dbReference>
<sequence>MDYSSKLTKDGGELLPSNTKYRKLIGRLLYLANTQPEISFAIGKLSQFLEAPTDVHFKAAIRILKYIKGAPANGLFFPTSVDITIIGFLDSDWAACPDTRRSTTAYCFYVRSSIVSWKSKKQTTVVASSAEAEYRALASATRKAIWIKKTC</sequence>
<dbReference type="Proteomes" id="UP000515211">
    <property type="component" value="Chromosome 9"/>
</dbReference>
<dbReference type="KEGG" id="adu:107466681"/>
<dbReference type="CDD" id="cd09272">
    <property type="entry name" value="RNase_HI_RT_Ty1"/>
    <property type="match status" value="1"/>
</dbReference>
<gene>
    <name evidence="2" type="primary">LOC107466681</name>
</gene>
<organism evidence="1 2">
    <name type="scientific">Arachis duranensis</name>
    <name type="common">Wild peanut</name>
    <dbReference type="NCBI Taxonomy" id="130453"/>
    <lineage>
        <taxon>Eukaryota</taxon>
        <taxon>Viridiplantae</taxon>
        <taxon>Streptophyta</taxon>
        <taxon>Embryophyta</taxon>
        <taxon>Tracheophyta</taxon>
        <taxon>Spermatophyta</taxon>
        <taxon>Magnoliopsida</taxon>
        <taxon>eudicotyledons</taxon>
        <taxon>Gunneridae</taxon>
        <taxon>Pentapetalae</taxon>
        <taxon>rosids</taxon>
        <taxon>fabids</taxon>
        <taxon>Fabales</taxon>
        <taxon>Fabaceae</taxon>
        <taxon>Papilionoideae</taxon>
        <taxon>50 kb inversion clade</taxon>
        <taxon>dalbergioids sensu lato</taxon>
        <taxon>Dalbergieae</taxon>
        <taxon>Pterocarpus clade</taxon>
        <taxon>Arachis</taxon>
    </lineage>
</organism>
<dbReference type="AlphaFoldDB" id="A0A6P4BPS9"/>
<dbReference type="InterPro" id="IPR043502">
    <property type="entry name" value="DNA/RNA_pol_sf"/>
</dbReference>
<dbReference type="SUPFAM" id="SSF56672">
    <property type="entry name" value="DNA/RNA polymerases"/>
    <property type="match status" value="1"/>
</dbReference>